<dbReference type="RefSeq" id="WP_151544453.1">
    <property type="nucleotide sequence ID" value="NZ_WBMR01000144.1"/>
</dbReference>
<organism evidence="1 2">
    <name type="scientific">Actinomadura montaniterrae</name>
    <dbReference type="NCBI Taxonomy" id="1803903"/>
    <lineage>
        <taxon>Bacteria</taxon>
        <taxon>Bacillati</taxon>
        <taxon>Actinomycetota</taxon>
        <taxon>Actinomycetes</taxon>
        <taxon>Streptosporangiales</taxon>
        <taxon>Thermomonosporaceae</taxon>
        <taxon>Actinomadura</taxon>
    </lineage>
</organism>
<dbReference type="SUPFAM" id="SSF53335">
    <property type="entry name" value="S-adenosyl-L-methionine-dependent methyltransferases"/>
    <property type="match status" value="1"/>
</dbReference>
<dbReference type="Gene3D" id="3.40.50.150">
    <property type="entry name" value="Vaccinia Virus protein VP39"/>
    <property type="match status" value="1"/>
</dbReference>
<dbReference type="InterPro" id="IPR006764">
    <property type="entry name" value="SAM_dep_MeTrfase_SAV2177_type"/>
</dbReference>
<dbReference type="CDD" id="cd02440">
    <property type="entry name" value="AdoMet_MTases"/>
    <property type="match status" value="1"/>
</dbReference>
<dbReference type="Pfam" id="PF04672">
    <property type="entry name" value="Methyltransf_19"/>
    <property type="match status" value="1"/>
</dbReference>
<evidence type="ECO:0000313" key="2">
    <source>
        <dbReference type="Proteomes" id="UP000483004"/>
    </source>
</evidence>
<accession>A0A6L3VRL4</accession>
<dbReference type="Proteomes" id="UP000483004">
    <property type="component" value="Unassembled WGS sequence"/>
</dbReference>
<evidence type="ECO:0008006" key="3">
    <source>
        <dbReference type="Google" id="ProtNLM"/>
    </source>
</evidence>
<gene>
    <name evidence="1" type="ORF">F9B16_34680</name>
</gene>
<reference evidence="1 2" key="1">
    <citation type="submission" date="2019-09" db="EMBL/GenBank/DDBJ databases">
        <title>Actinomadura physcomitrii sp. nov., a novel actinomycete isolated from moss [Physcomitrium sphaericum (Ludw) Fuernr].</title>
        <authorList>
            <person name="Liu C."/>
            <person name="Zhuang X."/>
        </authorList>
    </citation>
    <scope>NUCLEOTIDE SEQUENCE [LARGE SCALE GENOMIC DNA]</scope>
    <source>
        <strain evidence="1 2">CYP1-1B</strain>
    </source>
</reference>
<sequence length="277" mass="31252">MDTYPHPKGALKSGPGVASAGRIYDYFLNGRHHTPADEEAARKLQEKVPELHYMAQANRIFLQRAAGVIARAGVDQFIDLGSGIPTAWNTHEVVQVVHPDARVVYVDNDPVVLDMSRDMLRRSGERNVAYVDADIADPASVIDDPEVRRLIDFSRPVGYMHVAIWHFVNPEQDPWSLLRRYLDAVPSGSYLALSHVTADGQRPDKIERFNEVYRNVTARLNFRTFAEIDRFFDGWEYLPPHEDAKPGLSYVDVWGSKNPAEVDPSHTWIPAGVARKP</sequence>
<dbReference type="PIRSF" id="PIRSF017393">
    <property type="entry name" value="MTase_SAV2177"/>
    <property type="match status" value="1"/>
</dbReference>
<comment type="caution">
    <text evidence="1">The sequence shown here is derived from an EMBL/GenBank/DDBJ whole genome shotgun (WGS) entry which is preliminary data.</text>
</comment>
<proteinExistence type="predicted"/>
<dbReference type="OrthoDB" id="3216820at2"/>
<dbReference type="EMBL" id="WBMR01000144">
    <property type="protein sequence ID" value="KAB2370684.1"/>
    <property type="molecule type" value="Genomic_DNA"/>
</dbReference>
<evidence type="ECO:0000313" key="1">
    <source>
        <dbReference type="EMBL" id="KAB2370684.1"/>
    </source>
</evidence>
<name>A0A6L3VRL4_9ACTN</name>
<keyword evidence="2" id="KW-1185">Reference proteome</keyword>
<dbReference type="AlphaFoldDB" id="A0A6L3VRL4"/>
<protein>
    <recommendedName>
        <fullName evidence="3">SAM-dependent methyltransferase</fullName>
    </recommendedName>
</protein>
<dbReference type="InterPro" id="IPR029063">
    <property type="entry name" value="SAM-dependent_MTases_sf"/>
</dbReference>